<name>A0A936TF75_9ACTN</name>
<proteinExistence type="predicted"/>
<dbReference type="AlphaFoldDB" id="A0A936TF75"/>
<evidence type="ECO:0000256" key="1">
    <source>
        <dbReference type="SAM" id="MobiDB-lite"/>
    </source>
</evidence>
<feature type="domain" description="Transposase IS204/IS1001/IS1096/IS1165 helix-turn-helix" evidence="3">
    <location>
        <begin position="97"/>
        <end position="145"/>
    </location>
</feature>
<evidence type="ECO:0000259" key="3">
    <source>
        <dbReference type="Pfam" id="PF13542"/>
    </source>
</evidence>
<dbReference type="PANTHER" id="PTHR33498:SF1">
    <property type="entry name" value="TRANSPOSASE FOR INSERTION SEQUENCE ELEMENT IS1557"/>
    <property type="match status" value="1"/>
</dbReference>
<dbReference type="PANTHER" id="PTHR33498">
    <property type="entry name" value="TRANSPOSASE FOR INSERTION SEQUENCE ELEMENT IS1557"/>
    <property type="match status" value="1"/>
</dbReference>
<comment type="caution">
    <text evidence="5">The sequence shown here is derived from an EMBL/GenBank/DDBJ whole genome shotgun (WGS) entry which is preliminary data.</text>
</comment>
<organism evidence="5 6">
    <name type="scientific">Candidatus Neomicrothrix subdominans</name>
    <dbReference type="NCBI Taxonomy" id="2954438"/>
    <lineage>
        <taxon>Bacteria</taxon>
        <taxon>Bacillati</taxon>
        <taxon>Actinomycetota</taxon>
        <taxon>Acidimicrobiia</taxon>
        <taxon>Acidimicrobiales</taxon>
        <taxon>Microthrixaceae</taxon>
        <taxon>Candidatus Neomicrothrix</taxon>
    </lineage>
</organism>
<accession>A0A936TF75</accession>
<sequence length="439" mass="49552">MKNLWHRVLGFENSGRRVVIESVDFDPEAEEIVATVRQRRNTRRRCGVCGRHSAGYDRGRSTGPRRWRSLDMGTVQVFIEAEASRVRCRTHGVVASEVPWARHGSRFTRGFEDTIGWLATATSKTAVTELMRVGWRTVGGIVERIQVEIDGQVDRLAGLKRIGIDEISYKRGHKYLTIVVDHDSGRLLWAAVGRDEATVTRFFELLGEERCAEITHVSADSARWITNAVTAKCPQAVQCADPFHVVAWATDALDELRRDTWNDARKLARKEPKRKRGRPPADAPPRPGNDLVKGLKGARYALWKNPENLTDNQRAKLAWVAKTDPRLHRGYLLKEALRFCFKVKGQAGKDALDRWLSWAQRCRIDAFVKLGQKIRRHRAAINATLDHGLSNALIESTNTKIRVLTRMAYGFKTPEALIALALLSLGGYRPDLPGRTPTK</sequence>
<dbReference type="NCBIfam" id="NF033550">
    <property type="entry name" value="transpos_ISL3"/>
    <property type="match status" value="1"/>
</dbReference>
<dbReference type="Pfam" id="PF13542">
    <property type="entry name" value="HTH_Tnp_ISL3"/>
    <property type="match status" value="1"/>
</dbReference>
<dbReference type="Pfam" id="PF01610">
    <property type="entry name" value="DDE_Tnp_ISL3"/>
    <property type="match status" value="1"/>
</dbReference>
<dbReference type="Pfam" id="PF14690">
    <property type="entry name" value="Zn_ribbon_ISL3"/>
    <property type="match status" value="1"/>
</dbReference>
<feature type="domain" description="Transposase IS204/IS1001/IS1096/IS1165 zinc-finger" evidence="4">
    <location>
        <begin position="44"/>
        <end position="91"/>
    </location>
</feature>
<protein>
    <submittedName>
        <fullName evidence="5">ISL3 family transposase</fullName>
    </submittedName>
</protein>
<dbReference type="InterPro" id="IPR047951">
    <property type="entry name" value="Transpos_ISL3"/>
</dbReference>
<evidence type="ECO:0000259" key="2">
    <source>
        <dbReference type="Pfam" id="PF01610"/>
    </source>
</evidence>
<feature type="domain" description="Transposase IS204/IS1001/IS1096/IS1165 DDE" evidence="2">
    <location>
        <begin position="162"/>
        <end position="419"/>
    </location>
</feature>
<dbReference type="Proteomes" id="UP000727993">
    <property type="component" value="Unassembled WGS sequence"/>
</dbReference>
<feature type="region of interest" description="Disordered" evidence="1">
    <location>
        <begin position="266"/>
        <end position="290"/>
    </location>
</feature>
<evidence type="ECO:0000313" key="5">
    <source>
        <dbReference type="EMBL" id="MBK9297479.1"/>
    </source>
</evidence>
<dbReference type="EMBL" id="JADJZA010000007">
    <property type="protein sequence ID" value="MBK9297479.1"/>
    <property type="molecule type" value="Genomic_DNA"/>
</dbReference>
<evidence type="ECO:0000313" key="6">
    <source>
        <dbReference type="Proteomes" id="UP000727993"/>
    </source>
</evidence>
<dbReference type="InterPro" id="IPR032877">
    <property type="entry name" value="Transposase_HTH"/>
</dbReference>
<dbReference type="InterPro" id="IPR002560">
    <property type="entry name" value="Transposase_DDE"/>
</dbReference>
<dbReference type="InterPro" id="IPR029261">
    <property type="entry name" value="Transposase_Znf"/>
</dbReference>
<evidence type="ECO:0000259" key="4">
    <source>
        <dbReference type="Pfam" id="PF14690"/>
    </source>
</evidence>
<gene>
    <name evidence="5" type="ORF">IPN02_11735</name>
</gene>
<reference evidence="5 6" key="1">
    <citation type="submission" date="2020-10" db="EMBL/GenBank/DDBJ databases">
        <title>Connecting structure to function with the recovery of over 1000 high-quality activated sludge metagenome-assembled genomes encoding full-length rRNA genes using long-read sequencing.</title>
        <authorList>
            <person name="Singleton C.M."/>
            <person name="Petriglieri F."/>
            <person name="Kristensen J.M."/>
            <person name="Kirkegaard R.H."/>
            <person name="Michaelsen T.Y."/>
            <person name="Andersen M.H."/>
            <person name="Karst S.M."/>
            <person name="Dueholm M.S."/>
            <person name="Nielsen P.H."/>
            <person name="Albertsen M."/>
        </authorList>
    </citation>
    <scope>NUCLEOTIDE SEQUENCE [LARGE SCALE GENOMIC DNA]</scope>
    <source>
        <strain evidence="5">Lyne_18-Q3-R50-59_MAXAC.006</strain>
    </source>
</reference>